<evidence type="ECO:0000313" key="8">
    <source>
        <dbReference type="EnsemblMetazoa" id="CJA11438b.1"/>
    </source>
</evidence>
<dbReference type="SFLD" id="SFLDS00019">
    <property type="entry name" value="Glutathione_Transferase_(cytos"/>
    <property type="match status" value="1"/>
</dbReference>
<evidence type="ECO:0000256" key="1">
    <source>
        <dbReference type="ARBA" id="ARBA00012452"/>
    </source>
</evidence>
<dbReference type="Pfam" id="PF14497">
    <property type="entry name" value="GST_C_3"/>
    <property type="match status" value="1"/>
</dbReference>
<dbReference type="InterPro" id="IPR050213">
    <property type="entry name" value="GST_superfamily"/>
</dbReference>
<dbReference type="SUPFAM" id="SSF52833">
    <property type="entry name" value="Thioredoxin-like"/>
    <property type="match status" value="1"/>
</dbReference>
<dbReference type="CDD" id="cd03039">
    <property type="entry name" value="GST_N_Sigma_like"/>
    <property type="match status" value="1"/>
</dbReference>
<organism evidence="8 9">
    <name type="scientific">Caenorhabditis japonica</name>
    <dbReference type="NCBI Taxonomy" id="281687"/>
    <lineage>
        <taxon>Eukaryota</taxon>
        <taxon>Metazoa</taxon>
        <taxon>Ecdysozoa</taxon>
        <taxon>Nematoda</taxon>
        <taxon>Chromadorea</taxon>
        <taxon>Rhabditida</taxon>
        <taxon>Rhabditina</taxon>
        <taxon>Rhabditomorpha</taxon>
        <taxon>Rhabditoidea</taxon>
        <taxon>Rhabditidae</taxon>
        <taxon>Peloderinae</taxon>
        <taxon>Caenorhabditis</taxon>
    </lineage>
</organism>
<dbReference type="SUPFAM" id="SSF47616">
    <property type="entry name" value="GST C-terminal domain-like"/>
    <property type="match status" value="1"/>
</dbReference>
<evidence type="ECO:0000313" key="9">
    <source>
        <dbReference type="Proteomes" id="UP000005237"/>
    </source>
</evidence>
<evidence type="ECO:0000259" key="6">
    <source>
        <dbReference type="PROSITE" id="PS50404"/>
    </source>
</evidence>
<reference evidence="9" key="1">
    <citation type="submission" date="2010-08" db="EMBL/GenBank/DDBJ databases">
        <authorList>
            <consortium name="Caenorhabditis japonica Sequencing Consortium"/>
            <person name="Wilson R.K."/>
        </authorList>
    </citation>
    <scope>NUCLEOTIDE SEQUENCE [LARGE SCALE GENOMIC DNA]</scope>
    <source>
        <strain evidence="9">DF5081</strain>
    </source>
</reference>
<dbReference type="FunFam" id="3.40.30.10:FF:000035">
    <property type="entry name" value="hematopoietic prostaglandin D synthase"/>
    <property type="match status" value="1"/>
</dbReference>
<evidence type="ECO:0000259" key="7">
    <source>
        <dbReference type="PROSITE" id="PS50405"/>
    </source>
</evidence>
<evidence type="ECO:0000256" key="5">
    <source>
        <dbReference type="ARBA" id="ARBA00078118"/>
    </source>
</evidence>
<comment type="catalytic activity">
    <reaction evidence="4">
        <text>RX + glutathione = an S-substituted glutathione + a halide anion + H(+)</text>
        <dbReference type="Rhea" id="RHEA:16437"/>
        <dbReference type="ChEBI" id="CHEBI:15378"/>
        <dbReference type="ChEBI" id="CHEBI:16042"/>
        <dbReference type="ChEBI" id="CHEBI:17792"/>
        <dbReference type="ChEBI" id="CHEBI:57925"/>
        <dbReference type="ChEBI" id="CHEBI:90779"/>
        <dbReference type="EC" id="2.5.1.18"/>
    </reaction>
</comment>
<dbReference type="PROSITE" id="PS50404">
    <property type="entry name" value="GST_NTER"/>
    <property type="match status" value="1"/>
</dbReference>
<dbReference type="SFLD" id="SFLDG01205">
    <property type="entry name" value="AMPS.1"/>
    <property type="match status" value="1"/>
</dbReference>
<dbReference type="OMA" id="PWFKEQD"/>
<dbReference type="InterPro" id="IPR040079">
    <property type="entry name" value="Glutathione_S-Trfase"/>
</dbReference>
<comment type="similarity">
    <text evidence="3">Belongs to the GST superfamily. Sigma family.</text>
</comment>
<accession>A0A8R1HW89</accession>
<dbReference type="InterPro" id="IPR010987">
    <property type="entry name" value="Glutathione-S-Trfase_C-like"/>
</dbReference>
<proteinExistence type="inferred from homology"/>
<dbReference type="Gene3D" id="3.40.30.10">
    <property type="entry name" value="Glutaredoxin"/>
    <property type="match status" value="1"/>
</dbReference>
<dbReference type="PANTHER" id="PTHR11571:SF260">
    <property type="entry name" value="GLUTATHIONE S-TRANSFERASE"/>
    <property type="match status" value="1"/>
</dbReference>
<dbReference type="Proteomes" id="UP000005237">
    <property type="component" value="Unassembled WGS sequence"/>
</dbReference>
<protein>
    <recommendedName>
        <fullName evidence="1">glutathione transferase</fullName>
        <ecNumber evidence="1">2.5.1.18</ecNumber>
    </recommendedName>
    <alternativeName>
        <fullName evidence="5">GST class-sigma</fullName>
    </alternativeName>
</protein>
<dbReference type="SFLD" id="SFLDG00363">
    <property type="entry name" value="AMPS_(cytGST):_Alpha-__Mu-__Pi"/>
    <property type="match status" value="1"/>
</dbReference>
<evidence type="ECO:0000256" key="2">
    <source>
        <dbReference type="ARBA" id="ARBA00022679"/>
    </source>
</evidence>
<dbReference type="FunFam" id="1.20.1050.10:FF:000030">
    <property type="entry name" value="Glutathione S-transferase S1"/>
    <property type="match status" value="1"/>
</dbReference>
<dbReference type="InterPro" id="IPR004046">
    <property type="entry name" value="GST_C"/>
</dbReference>
<feature type="domain" description="GST N-terminal" evidence="6">
    <location>
        <begin position="2"/>
        <end position="79"/>
    </location>
</feature>
<reference evidence="8" key="2">
    <citation type="submission" date="2022-06" db="UniProtKB">
        <authorList>
            <consortium name="EnsemblMetazoa"/>
        </authorList>
    </citation>
    <scope>IDENTIFICATION</scope>
    <source>
        <strain evidence="8">DF5081</strain>
    </source>
</reference>
<dbReference type="EC" id="2.5.1.18" evidence="1"/>
<dbReference type="Pfam" id="PF02798">
    <property type="entry name" value="GST_N"/>
    <property type="match status" value="1"/>
</dbReference>
<keyword evidence="9" id="KW-1185">Reference proteome</keyword>
<dbReference type="InterPro" id="IPR036282">
    <property type="entry name" value="Glutathione-S-Trfase_C_sf"/>
</dbReference>
<dbReference type="InterPro" id="IPR036249">
    <property type="entry name" value="Thioredoxin-like_sf"/>
</dbReference>
<dbReference type="GO" id="GO:0004602">
    <property type="term" value="F:glutathione peroxidase activity"/>
    <property type="evidence" value="ECO:0007669"/>
    <property type="project" value="UniProtKB-ARBA"/>
</dbReference>
<dbReference type="PANTHER" id="PTHR11571">
    <property type="entry name" value="GLUTATHIONE S-TRANSFERASE"/>
    <property type="match status" value="1"/>
</dbReference>
<dbReference type="PROSITE" id="PS50405">
    <property type="entry name" value="GST_CTER"/>
    <property type="match status" value="1"/>
</dbReference>
<dbReference type="EnsemblMetazoa" id="CJA11438b.1">
    <property type="protein sequence ID" value="CJA11438b.1"/>
    <property type="gene ID" value="WBGene00130642"/>
</dbReference>
<dbReference type="Gene3D" id="1.20.1050.10">
    <property type="match status" value="1"/>
</dbReference>
<dbReference type="GO" id="GO:0006749">
    <property type="term" value="P:glutathione metabolic process"/>
    <property type="evidence" value="ECO:0007669"/>
    <property type="project" value="TreeGrafter"/>
</dbReference>
<dbReference type="InterPro" id="IPR004045">
    <property type="entry name" value="Glutathione_S-Trfase_N"/>
</dbReference>
<dbReference type="AlphaFoldDB" id="A0A8R1HW89"/>
<evidence type="ECO:0000256" key="3">
    <source>
        <dbReference type="ARBA" id="ARBA00038317"/>
    </source>
</evidence>
<evidence type="ECO:0000256" key="4">
    <source>
        <dbReference type="ARBA" id="ARBA00047960"/>
    </source>
</evidence>
<dbReference type="CDD" id="cd03192">
    <property type="entry name" value="GST_C_Sigma_like"/>
    <property type="match status" value="1"/>
</dbReference>
<dbReference type="GO" id="GO:0004364">
    <property type="term" value="F:glutathione transferase activity"/>
    <property type="evidence" value="ECO:0007669"/>
    <property type="project" value="UniProtKB-EC"/>
</dbReference>
<feature type="domain" description="GST C-terminal" evidence="7">
    <location>
        <begin position="81"/>
        <end position="204"/>
    </location>
</feature>
<sequence length="204" mass="23448">MTEYKLQYFNMMGHAEPARLIFAYAGVQYEDERVEKSAWPKTKPTTPHGQLPVLYVDGKPLSQSRVIERYLAKAFGLAGENDWEMAKMDELVACVEDFLIEIHPWFKEQDNAKKVEIFKKLIDSTIIPFITAFETILVTNGTGYFVGDKISFADLAIFHIFWFMNSKILPGALRKYPKLLEFVDKIAAIDTIKSWINSRPKTEA</sequence>
<keyword evidence="2" id="KW-0808">Transferase</keyword>
<name>A0A8R1HW89_CAEJA</name>